<keyword evidence="2 3" id="KW-0456">Lyase</keyword>
<dbReference type="AlphaFoldDB" id="A0A7C4GIF9"/>
<keyword evidence="3" id="KW-0479">Metal-binding</keyword>
<dbReference type="Pfam" id="PF04127">
    <property type="entry name" value="DFP"/>
    <property type="match status" value="1"/>
</dbReference>
<dbReference type="GO" id="GO:0004633">
    <property type="term" value="F:phosphopantothenoylcysteine decarboxylase activity"/>
    <property type="evidence" value="ECO:0007669"/>
    <property type="project" value="UniProtKB-UniRule"/>
</dbReference>
<dbReference type="HAMAP" id="MF_02225">
    <property type="entry name" value="CoaBC"/>
    <property type="match status" value="1"/>
</dbReference>
<dbReference type="EC" id="6.3.2.5" evidence="3"/>
<feature type="domain" description="Flavoprotein" evidence="5">
    <location>
        <begin position="1"/>
        <end position="170"/>
    </location>
</feature>
<dbReference type="InterPro" id="IPR005252">
    <property type="entry name" value="CoaBC"/>
</dbReference>
<keyword evidence="3" id="KW-0460">Magnesium</keyword>
<dbReference type="InterPro" id="IPR007085">
    <property type="entry name" value="DNA/pantothenate-metab_flavo_C"/>
</dbReference>
<dbReference type="Gene3D" id="3.40.50.10300">
    <property type="entry name" value="CoaB-like"/>
    <property type="match status" value="1"/>
</dbReference>
<evidence type="ECO:0000259" key="6">
    <source>
        <dbReference type="Pfam" id="PF04127"/>
    </source>
</evidence>
<dbReference type="GO" id="GO:0046872">
    <property type="term" value="F:metal ion binding"/>
    <property type="evidence" value="ECO:0007669"/>
    <property type="project" value="UniProtKB-KW"/>
</dbReference>
<keyword evidence="3 4" id="KW-0436">Ligase</keyword>
<feature type="binding site" evidence="3">
    <location>
        <position position="337"/>
    </location>
    <ligand>
        <name>CTP</name>
        <dbReference type="ChEBI" id="CHEBI:37563"/>
    </ligand>
</feature>
<comment type="catalytic activity">
    <reaction evidence="3 4">
        <text>N-[(R)-4-phosphopantothenoyl]-L-cysteine + H(+) = (R)-4'-phosphopantetheine + CO2</text>
        <dbReference type="Rhea" id="RHEA:16793"/>
        <dbReference type="ChEBI" id="CHEBI:15378"/>
        <dbReference type="ChEBI" id="CHEBI:16526"/>
        <dbReference type="ChEBI" id="CHEBI:59458"/>
        <dbReference type="ChEBI" id="CHEBI:61723"/>
        <dbReference type="EC" id="4.1.1.36"/>
    </reaction>
</comment>
<dbReference type="NCBIfam" id="TIGR00521">
    <property type="entry name" value="coaBC_dfp"/>
    <property type="match status" value="1"/>
</dbReference>
<feature type="binding site" evidence="3">
    <location>
        <position position="284"/>
    </location>
    <ligand>
        <name>CTP</name>
        <dbReference type="ChEBI" id="CHEBI:37563"/>
    </ligand>
</feature>
<keyword evidence="1 3" id="KW-0210">Decarboxylase</keyword>
<dbReference type="InterPro" id="IPR035929">
    <property type="entry name" value="CoaB-like_sf"/>
</dbReference>
<feature type="binding site" evidence="3">
    <location>
        <position position="333"/>
    </location>
    <ligand>
        <name>CTP</name>
        <dbReference type="ChEBI" id="CHEBI:37563"/>
    </ligand>
</feature>
<organism evidence="7">
    <name type="scientific">Fervidobacterium thailandense</name>
    <dbReference type="NCBI Taxonomy" id="1008305"/>
    <lineage>
        <taxon>Bacteria</taxon>
        <taxon>Thermotogati</taxon>
        <taxon>Thermotogota</taxon>
        <taxon>Thermotogae</taxon>
        <taxon>Thermotogales</taxon>
        <taxon>Fervidobacteriaceae</taxon>
        <taxon>Fervidobacterium</taxon>
    </lineage>
</organism>
<dbReference type="SUPFAM" id="SSF102645">
    <property type="entry name" value="CoaB-like"/>
    <property type="match status" value="1"/>
</dbReference>
<dbReference type="GO" id="GO:0010181">
    <property type="term" value="F:FMN binding"/>
    <property type="evidence" value="ECO:0007669"/>
    <property type="project" value="UniProtKB-UniRule"/>
</dbReference>
<keyword evidence="3 4" id="KW-0288">FMN</keyword>
<comment type="pathway">
    <text evidence="3 4">Cofactor biosynthesis; coenzyme A biosynthesis; CoA from (R)-pantothenate: step 2/5.</text>
</comment>
<comment type="cofactor">
    <cofactor evidence="3">
        <name>Mg(2+)</name>
        <dbReference type="ChEBI" id="CHEBI:18420"/>
    </cofactor>
</comment>
<dbReference type="PANTHER" id="PTHR14359:SF6">
    <property type="entry name" value="PHOSPHOPANTOTHENOYLCYSTEINE DECARBOXYLASE"/>
    <property type="match status" value="1"/>
</dbReference>
<sequence>MNVVLGVSSGIAIYKAVDLLSKMRKEGWDVQVIMTENAAKLVSPVVFSAVGNCRVFTDTYEIESGWIIHTELSKWADVFVVAPATANTIAKLANGFADNLLTTTALAFQKSSKIIVPTMNTRMYENPVTVDNLKRIQQVGWYVLEPESGHLACGEVGKGRYPDNEKIIEFIKIIVSEKPLAGRRILVTAGPTQEEIDPVRFISNHSSGKMGYAIARVAKMLGAQVCLVSGPTCLTVPYFLDEVVFVRSANEMYHEVLERAGGYDILIMCAAVADYAPSSRSAGKIKKIEDKLILELVKTPDILAALGQRKKGNQIVVGFAAETEHVVENAIEKLVKKNIDVIVANDVSEAMGKDTNHVYIISRNKAVVEVEGTKDEVAKELLLRICENFC</sequence>
<name>A0A7C4GIF9_9BACT</name>
<evidence type="ECO:0000256" key="3">
    <source>
        <dbReference type="HAMAP-Rule" id="MF_02225"/>
    </source>
</evidence>
<dbReference type="EMBL" id="DSZY01000012">
    <property type="protein sequence ID" value="HGU40006.1"/>
    <property type="molecule type" value="Genomic_DNA"/>
</dbReference>
<keyword evidence="3" id="KW-0511">Multifunctional enzyme</keyword>
<dbReference type="InterPro" id="IPR003382">
    <property type="entry name" value="Flavoprotein"/>
</dbReference>
<dbReference type="GO" id="GO:0004632">
    <property type="term" value="F:phosphopantothenate--cysteine ligase activity"/>
    <property type="evidence" value="ECO:0007669"/>
    <property type="project" value="UniProtKB-UniRule"/>
</dbReference>
<feature type="domain" description="DNA/pantothenate metabolism flavoprotein C-terminal" evidence="6">
    <location>
        <begin position="180"/>
        <end position="386"/>
    </location>
</feature>
<keyword evidence="3 4" id="KW-0285">Flavoprotein</keyword>
<evidence type="ECO:0000256" key="1">
    <source>
        <dbReference type="ARBA" id="ARBA00022793"/>
    </source>
</evidence>
<feature type="region of interest" description="Phosphopantothenate--cysteine ligase" evidence="3">
    <location>
        <begin position="185"/>
        <end position="390"/>
    </location>
</feature>
<evidence type="ECO:0000256" key="4">
    <source>
        <dbReference type="RuleBase" id="RU364078"/>
    </source>
</evidence>
<evidence type="ECO:0000313" key="7">
    <source>
        <dbReference type="EMBL" id="HGU40006.1"/>
    </source>
</evidence>
<dbReference type="GO" id="GO:0015941">
    <property type="term" value="P:pantothenate catabolic process"/>
    <property type="evidence" value="ECO:0007669"/>
    <property type="project" value="InterPro"/>
</dbReference>
<evidence type="ECO:0000259" key="5">
    <source>
        <dbReference type="Pfam" id="PF02441"/>
    </source>
</evidence>
<dbReference type="GO" id="GO:0071513">
    <property type="term" value="C:phosphopantothenoylcysteine decarboxylase complex"/>
    <property type="evidence" value="ECO:0007669"/>
    <property type="project" value="TreeGrafter"/>
</dbReference>
<dbReference type="SUPFAM" id="SSF52507">
    <property type="entry name" value="Homo-oligomeric flavin-containing Cys decarboxylases, HFCD"/>
    <property type="match status" value="1"/>
</dbReference>
<feature type="region of interest" description="Phosphopantothenoylcysteine decarboxylase" evidence="3">
    <location>
        <begin position="1"/>
        <end position="184"/>
    </location>
</feature>
<comment type="similarity">
    <text evidence="3 4">In the C-terminal section; belongs to the PPC synthetase family.</text>
</comment>
<dbReference type="PANTHER" id="PTHR14359">
    <property type="entry name" value="HOMO-OLIGOMERIC FLAVIN CONTAINING CYS DECARBOXYLASE FAMILY"/>
    <property type="match status" value="1"/>
</dbReference>
<dbReference type="GO" id="GO:0015937">
    <property type="term" value="P:coenzyme A biosynthetic process"/>
    <property type="evidence" value="ECO:0007669"/>
    <property type="project" value="UniProtKB-UniRule"/>
</dbReference>
<gene>
    <name evidence="3 7" type="primary">coaBC</name>
    <name evidence="7" type="ORF">ENT77_02245</name>
</gene>
<dbReference type="EC" id="4.1.1.36" evidence="3"/>
<feature type="binding site" evidence="3">
    <location>
        <position position="319"/>
    </location>
    <ligand>
        <name>CTP</name>
        <dbReference type="ChEBI" id="CHEBI:37563"/>
    </ligand>
</feature>
<reference evidence="7" key="1">
    <citation type="journal article" date="2020" name="mSystems">
        <title>Genome- and Community-Level Interaction Insights into Carbon Utilization and Element Cycling Functions of Hydrothermarchaeota in Hydrothermal Sediment.</title>
        <authorList>
            <person name="Zhou Z."/>
            <person name="Liu Y."/>
            <person name="Xu W."/>
            <person name="Pan J."/>
            <person name="Luo Z.H."/>
            <person name="Li M."/>
        </authorList>
    </citation>
    <scope>NUCLEOTIDE SEQUENCE [LARGE SCALE GENOMIC DNA]</scope>
    <source>
        <strain evidence="7">SpSt-609</strain>
    </source>
</reference>
<dbReference type="Pfam" id="PF02441">
    <property type="entry name" value="Flavoprotein"/>
    <property type="match status" value="1"/>
</dbReference>
<dbReference type="Gene3D" id="3.40.50.1950">
    <property type="entry name" value="Flavin prenyltransferase-like"/>
    <property type="match status" value="1"/>
</dbReference>
<comment type="pathway">
    <text evidence="3 4">Cofactor biosynthesis; coenzyme A biosynthesis; CoA from (R)-pantothenate: step 3/5.</text>
</comment>
<comment type="caution">
    <text evidence="3">Lacks conserved residue(s) required for the propagation of feature annotation.</text>
</comment>
<comment type="catalytic activity">
    <reaction evidence="3 4">
        <text>(R)-4'-phosphopantothenate + L-cysteine + CTP = N-[(R)-4-phosphopantothenoyl]-L-cysteine + CMP + diphosphate + H(+)</text>
        <dbReference type="Rhea" id="RHEA:19397"/>
        <dbReference type="ChEBI" id="CHEBI:10986"/>
        <dbReference type="ChEBI" id="CHEBI:15378"/>
        <dbReference type="ChEBI" id="CHEBI:33019"/>
        <dbReference type="ChEBI" id="CHEBI:35235"/>
        <dbReference type="ChEBI" id="CHEBI:37563"/>
        <dbReference type="ChEBI" id="CHEBI:59458"/>
        <dbReference type="ChEBI" id="CHEBI:60377"/>
        <dbReference type="EC" id="6.3.2.5"/>
    </reaction>
</comment>
<feature type="active site" description="Proton donor" evidence="3">
    <location>
        <position position="153"/>
    </location>
</feature>
<comment type="function">
    <text evidence="3">Catalyzes two sequential steps in the biosynthesis of coenzyme A. In the first step cysteine is conjugated to 4'-phosphopantothenate to form 4-phosphopantothenoylcysteine. In the second step the latter compound is decarboxylated to form 4'-phosphopantotheine.</text>
</comment>
<proteinExistence type="inferred from homology"/>
<comment type="caution">
    <text evidence="7">The sequence shown here is derived from an EMBL/GenBank/DDBJ whole genome shotgun (WGS) entry which is preliminary data.</text>
</comment>
<dbReference type="InterPro" id="IPR036551">
    <property type="entry name" value="Flavin_trans-like"/>
</dbReference>
<accession>A0A7C4GIF9</accession>
<comment type="function">
    <text evidence="4">Catalyzes two steps in the biosynthesis of coenzyme A. In the first step cysteine is conjugated to 4'-phosphopantothenate to form 4-phosphopantothenoylcysteine, in the latter compound is decarboxylated to form 4'-phosphopantotheine.</text>
</comment>
<protein>
    <recommendedName>
        <fullName evidence="3">Coenzyme A biosynthesis bifunctional protein CoaBC</fullName>
    </recommendedName>
    <alternativeName>
        <fullName evidence="3">DNA/pantothenate metabolism flavoprotein</fullName>
    </alternativeName>
    <alternativeName>
        <fullName evidence="3">Phosphopantothenoylcysteine synthetase/decarboxylase</fullName>
        <shortName evidence="3">PPCS-PPCDC</shortName>
    </alternativeName>
    <domain>
        <recommendedName>
            <fullName evidence="3">Phosphopantothenoylcysteine decarboxylase</fullName>
            <shortName evidence="3">PPC decarboxylase</shortName>
            <shortName evidence="3">PPC-DC</shortName>
            <ecNumber evidence="3">4.1.1.36</ecNumber>
        </recommendedName>
        <alternativeName>
            <fullName evidence="3">CoaC</fullName>
        </alternativeName>
    </domain>
    <domain>
        <recommendedName>
            <fullName evidence="3">Phosphopantothenate--cysteine ligase</fullName>
            <ecNumber evidence="3">6.3.2.5</ecNumber>
        </recommendedName>
        <alternativeName>
            <fullName evidence="3">CoaB</fullName>
        </alternativeName>
        <alternativeName>
            <fullName evidence="3">Phosphopantothenoylcysteine synthetase</fullName>
            <shortName evidence="3">PPC synthetase</shortName>
            <shortName evidence="3">PPC-S</shortName>
        </alternativeName>
    </domain>
</protein>
<evidence type="ECO:0000256" key="2">
    <source>
        <dbReference type="ARBA" id="ARBA00023239"/>
    </source>
</evidence>
<comment type="similarity">
    <text evidence="3 4">In the N-terminal section; belongs to the HFCD (homo-oligomeric flavin containing Cys decarboxylase) superfamily.</text>
</comment>
<feature type="binding site" evidence="3">
    <location>
        <begin position="300"/>
        <end position="303"/>
    </location>
    <ligand>
        <name>CTP</name>
        <dbReference type="ChEBI" id="CHEBI:37563"/>
    </ligand>
</feature>
<comment type="cofactor">
    <cofactor evidence="3">
        <name>FMN</name>
        <dbReference type="ChEBI" id="CHEBI:58210"/>
    </cofactor>
    <text evidence="3">Binds 1 FMN per subunit.</text>
</comment>
<dbReference type="UniPathway" id="UPA00241">
    <property type="reaction ID" value="UER00353"/>
</dbReference>
<feature type="binding site" evidence="3">
    <location>
        <position position="274"/>
    </location>
    <ligand>
        <name>CTP</name>
        <dbReference type="ChEBI" id="CHEBI:37563"/>
    </ligand>
</feature>